<keyword evidence="2" id="KW-1185">Reference proteome</keyword>
<sequence>MTGPGEVRVKLVTYAPSLRVHGLVSRASSGTRVRRVGLERAWESLSMSVQWGTR</sequence>
<gene>
    <name evidence="1" type="ORF">FHU38_000442</name>
</gene>
<comment type="caution">
    <text evidence="1">The sequence shown here is derived from an EMBL/GenBank/DDBJ whole genome shotgun (WGS) entry which is preliminary data.</text>
</comment>
<reference evidence="1 2" key="1">
    <citation type="submission" date="2020-03" db="EMBL/GenBank/DDBJ databases">
        <title>Sequencing the genomes of 1000 actinobacteria strains.</title>
        <authorList>
            <person name="Klenk H.-P."/>
        </authorList>
    </citation>
    <scope>NUCLEOTIDE SEQUENCE [LARGE SCALE GENOMIC DNA]</scope>
    <source>
        <strain evidence="1 2">DSM 45685</strain>
    </source>
</reference>
<dbReference type="EMBL" id="JAAOYM010000001">
    <property type="protein sequence ID" value="NIJ10098.1"/>
    <property type="molecule type" value="Genomic_DNA"/>
</dbReference>
<protein>
    <submittedName>
        <fullName evidence="1">Uncharacterized protein</fullName>
    </submittedName>
</protein>
<evidence type="ECO:0000313" key="1">
    <source>
        <dbReference type="EMBL" id="NIJ10098.1"/>
    </source>
</evidence>
<proteinExistence type="predicted"/>
<organism evidence="1 2">
    <name type="scientific">Saccharomonospora amisosensis</name>
    <dbReference type="NCBI Taxonomy" id="1128677"/>
    <lineage>
        <taxon>Bacteria</taxon>
        <taxon>Bacillati</taxon>
        <taxon>Actinomycetota</taxon>
        <taxon>Actinomycetes</taxon>
        <taxon>Pseudonocardiales</taxon>
        <taxon>Pseudonocardiaceae</taxon>
        <taxon>Saccharomonospora</taxon>
    </lineage>
</organism>
<evidence type="ECO:0000313" key="2">
    <source>
        <dbReference type="Proteomes" id="UP000545493"/>
    </source>
</evidence>
<dbReference type="Proteomes" id="UP000545493">
    <property type="component" value="Unassembled WGS sequence"/>
</dbReference>
<name>A0A7X5ULA8_9PSEU</name>
<accession>A0A7X5ULA8</accession>
<dbReference type="AlphaFoldDB" id="A0A7X5ULA8"/>